<dbReference type="InterPro" id="IPR000715">
    <property type="entry name" value="Glycosyl_transferase_4"/>
</dbReference>
<dbReference type="NCBIfam" id="TIGR00445">
    <property type="entry name" value="mraY"/>
    <property type="match status" value="1"/>
</dbReference>
<dbReference type="PROSITE" id="PS01348">
    <property type="entry name" value="MRAY_2"/>
    <property type="match status" value="1"/>
</dbReference>
<keyword evidence="12" id="KW-0479">Metal-binding</keyword>
<evidence type="ECO:0000256" key="13">
    <source>
        <dbReference type="NCBIfam" id="TIGR00445"/>
    </source>
</evidence>
<feature type="transmembrane region" description="Helical" evidence="12">
    <location>
        <begin position="249"/>
        <end position="268"/>
    </location>
</feature>
<dbReference type="Pfam" id="PF00953">
    <property type="entry name" value="Glycos_transf_4"/>
    <property type="match status" value="1"/>
</dbReference>
<gene>
    <name evidence="12 14" type="primary">mraY</name>
    <name evidence="14" type="ORF">NQ491_09480</name>
</gene>
<keyword evidence="8 12" id="KW-1133">Transmembrane helix</keyword>
<comment type="subcellular location">
    <subcellularLocation>
        <location evidence="12">Cell membrane</location>
        <topology evidence="12">Multi-pass membrane protein</topology>
    </subcellularLocation>
    <subcellularLocation>
        <location evidence="1">Membrane</location>
        <topology evidence="1">Multi-pass membrane protein</topology>
    </subcellularLocation>
</comment>
<keyword evidence="12" id="KW-1003">Cell membrane</keyword>
<comment type="function">
    <text evidence="12">Catalyzes the initial step of the lipid cycle reactions in the biosynthesis of the cell wall peptidoglycan: transfers peptidoglycan precursor phospho-MurNAc-pentapeptide from UDP-MurNAc-pentapeptide onto the lipid carrier undecaprenyl phosphate, yielding undecaprenyl-pyrophosphoryl-MurNAc-pentapeptide, known as lipid I.</text>
</comment>
<keyword evidence="15" id="KW-1185">Reference proteome</keyword>
<reference evidence="14" key="1">
    <citation type="journal article" date="2022" name="Cell">
        <title>Design, construction, and in vivo augmentation of a complex gut microbiome.</title>
        <authorList>
            <person name="Cheng A.G."/>
            <person name="Ho P.Y."/>
            <person name="Aranda-Diaz A."/>
            <person name="Jain S."/>
            <person name="Yu F.B."/>
            <person name="Meng X."/>
            <person name="Wang M."/>
            <person name="Iakiviak M."/>
            <person name="Nagashima K."/>
            <person name="Zhao A."/>
            <person name="Murugkar P."/>
            <person name="Patil A."/>
            <person name="Atabakhsh K."/>
            <person name="Weakley A."/>
            <person name="Yan J."/>
            <person name="Brumbaugh A.R."/>
            <person name="Higginbottom S."/>
            <person name="Dimas A."/>
            <person name="Shiver A.L."/>
            <person name="Deutschbauer A."/>
            <person name="Neff N."/>
            <person name="Sonnenburg J.L."/>
            <person name="Huang K.C."/>
            <person name="Fischbach M.A."/>
        </authorList>
    </citation>
    <scope>NUCLEOTIDE SEQUENCE</scope>
    <source>
        <strain evidence="14">AP11</strain>
    </source>
</reference>
<proteinExistence type="inferred from homology"/>
<evidence type="ECO:0000256" key="12">
    <source>
        <dbReference type="HAMAP-Rule" id="MF_00038"/>
    </source>
</evidence>
<dbReference type="PANTHER" id="PTHR22926:SF5">
    <property type="entry name" value="PHOSPHO-N-ACETYLMURAMOYL-PENTAPEPTIDE-TRANSFERASE HOMOLOG"/>
    <property type="match status" value="1"/>
</dbReference>
<keyword evidence="11 12" id="KW-0961">Cell wall biogenesis/degradation</keyword>
<feature type="transmembrane region" description="Helical" evidence="12">
    <location>
        <begin position="393"/>
        <end position="412"/>
    </location>
</feature>
<evidence type="ECO:0000256" key="1">
    <source>
        <dbReference type="ARBA" id="ARBA00004141"/>
    </source>
</evidence>
<evidence type="ECO:0000256" key="9">
    <source>
        <dbReference type="ARBA" id="ARBA00023136"/>
    </source>
</evidence>
<organism evidence="14 15">
    <name type="scientific">Alistipes ihumii AP11</name>
    <dbReference type="NCBI Taxonomy" id="1211813"/>
    <lineage>
        <taxon>Bacteria</taxon>
        <taxon>Pseudomonadati</taxon>
        <taxon>Bacteroidota</taxon>
        <taxon>Bacteroidia</taxon>
        <taxon>Bacteroidales</taxon>
        <taxon>Rikenellaceae</taxon>
        <taxon>Alistipes</taxon>
    </lineage>
</organism>
<dbReference type="GeneID" id="82891964"/>
<evidence type="ECO:0000256" key="7">
    <source>
        <dbReference type="ARBA" id="ARBA00022984"/>
    </source>
</evidence>
<evidence type="ECO:0000256" key="11">
    <source>
        <dbReference type="ARBA" id="ARBA00023316"/>
    </source>
</evidence>
<dbReference type="PROSITE" id="PS01347">
    <property type="entry name" value="MRAY_1"/>
    <property type="match status" value="1"/>
</dbReference>
<keyword evidence="12" id="KW-0460">Magnesium</keyword>
<keyword evidence="7 12" id="KW-0573">Peptidoglycan synthesis</keyword>
<dbReference type="EMBL" id="CP102294">
    <property type="protein sequence ID" value="UWN56872.1"/>
    <property type="molecule type" value="Genomic_DNA"/>
</dbReference>
<keyword evidence="3 12" id="KW-0132">Cell division</keyword>
<keyword evidence="10 12" id="KW-0131">Cell cycle</keyword>
<comment type="pathway">
    <text evidence="12">Cell wall biogenesis; peptidoglycan biosynthesis.</text>
</comment>
<dbReference type="RefSeq" id="WP_019245808.1">
    <property type="nucleotide sequence ID" value="NZ_CAPH01000009.1"/>
</dbReference>
<dbReference type="InterPro" id="IPR003524">
    <property type="entry name" value="PNAcMuramoyl-5peptid_Trfase"/>
</dbReference>
<evidence type="ECO:0000256" key="3">
    <source>
        <dbReference type="ARBA" id="ARBA00022618"/>
    </source>
</evidence>
<feature type="transmembrane region" description="Helical" evidence="12">
    <location>
        <begin position="20"/>
        <end position="43"/>
    </location>
</feature>
<evidence type="ECO:0000256" key="10">
    <source>
        <dbReference type="ARBA" id="ARBA00023306"/>
    </source>
</evidence>
<name>A0ABY5UY90_9BACT</name>
<feature type="transmembrane region" description="Helical" evidence="12">
    <location>
        <begin position="288"/>
        <end position="305"/>
    </location>
</feature>
<evidence type="ECO:0000313" key="15">
    <source>
        <dbReference type="Proteomes" id="UP001059295"/>
    </source>
</evidence>
<keyword evidence="4 12" id="KW-0808">Transferase</keyword>
<feature type="transmembrane region" description="Helical" evidence="12">
    <location>
        <begin position="312"/>
        <end position="333"/>
    </location>
</feature>
<comment type="similarity">
    <text evidence="2 12">Belongs to the glycosyltransferase 4 family. MraY subfamily.</text>
</comment>
<evidence type="ECO:0000256" key="5">
    <source>
        <dbReference type="ARBA" id="ARBA00022692"/>
    </source>
</evidence>
<dbReference type="EC" id="2.7.8.13" evidence="12 13"/>
<comment type="catalytic activity">
    <reaction evidence="12">
        <text>UDP-N-acetyl-alpha-D-muramoyl-L-alanyl-gamma-D-glutamyl-meso-2,6-diaminopimeloyl-D-alanyl-D-alanine + di-trans,octa-cis-undecaprenyl phosphate = di-trans,octa-cis-undecaprenyl diphospho-N-acetyl-alpha-D-muramoyl-L-alanyl-D-glutamyl-meso-2,6-diaminopimeloyl-D-alanyl-D-alanine + UMP</text>
        <dbReference type="Rhea" id="RHEA:28386"/>
        <dbReference type="ChEBI" id="CHEBI:57865"/>
        <dbReference type="ChEBI" id="CHEBI:60392"/>
        <dbReference type="ChEBI" id="CHEBI:61386"/>
        <dbReference type="ChEBI" id="CHEBI:61387"/>
        <dbReference type="EC" id="2.7.8.13"/>
    </reaction>
</comment>
<evidence type="ECO:0000256" key="8">
    <source>
        <dbReference type="ARBA" id="ARBA00022989"/>
    </source>
</evidence>
<evidence type="ECO:0000256" key="2">
    <source>
        <dbReference type="ARBA" id="ARBA00005583"/>
    </source>
</evidence>
<dbReference type="CDD" id="cd06852">
    <property type="entry name" value="GT_MraY"/>
    <property type="match status" value="1"/>
</dbReference>
<keyword evidence="9 12" id="KW-0472">Membrane</keyword>
<feature type="transmembrane region" description="Helical" evidence="12">
    <location>
        <begin position="98"/>
        <end position="116"/>
    </location>
</feature>
<feature type="transmembrane region" description="Helical" evidence="12">
    <location>
        <begin position="222"/>
        <end position="242"/>
    </location>
</feature>
<feature type="transmembrane region" description="Helical" evidence="12">
    <location>
        <begin position="339"/>
        <end position="362"/>
    </location>
</feature>
<keyword evidence="6 12" id="KW-0133">Cell shape</keyword>
<evidence type="ECO:0000313" key="14">
    <source>
        <dbReference type="EMBL" id="UWN56872.1"/>
    </source>
</evidence>
<accession>A0ABY5UY90</accession>
<evidence type="ECO:0000256" key="4">
    <source>
        <dbReference type="ARBA" id="ARBA00022679"/>
    </source>
</evidence>
<feature type="transmembrane region" description="Helical" evidence="12">
    <location>
        <begin position="75"/>
        <end position="92"/>
    </location>
</feature>
<dbReference type="Pfam" id="PF10555">
    <property type="entry name" value="MraY_sig1"/>
    <property type="match status" value="1"/>
</dbReference>
<dbReference type="PANTHER" id="PTHR22926">
    <property type="entry name" value="PHOSPHO-N-ACETYLMURAMOYL-PENTAPEPTIDE-TRANSFERASE"/>
    <property type="match status" value="1"/>
</dbReference>
<protein>
    <recommendedName>
        <fullName evidence="12 13">Phospho-N-acetylmuramoyl-pentapeptide-transferase</fullName>
        <ecNumber evidence="12 13">2.7.8.13</ecNumber>
    </recommendedName>
    <alternativeName>
        <fullName evidence="12">UDP-MurNAc-pentapeptide phosphotransferase</fullName>
    </alternativeName>
</protein>
<feature type="transmembrane region" description="Helical" evidence="12">
    <location>
        <begin position="136"/>
        <end position="157"/>
    </location>
</feature>
<comment type="cofactor">
    <cofactor evidence="12">
        <name>Mg(2+)</name>
        <dbReference type="ChEBI" id="CHEBI:18420"/>
    </cofactor>
</comment>
<dbReference type="HAMAP" id="MF_00038">
    <property type="entry name" value="MraY"/>
    <property type="match status" value="1"/>
</dbReference>
<keyword evidence="5 12" id="KW-0812">Transmembrane</keyword>
<evidence type="ECO:0000256" key="6">
    <source>
        <dbReference type="ARBA" id="ARBA00022960"/>
    </source>
</evidence>
<dbReference type="GO" id="GO:0016740">
    <property type="term" value="F:transferase activity"/>
    <property type="evidence" value="ECO:0007669"/>
    <property type="project" value="UniProtKB-KW"/>
</dbReference>
<dbReference type="InterPro" id="IPR018480">
    <property type="entry name" value="PNAcMuramoyl-5peptid_Trfase_CS"/>
</dbReference>
<sequence>MLYHLVKYFSQHFDIPGVGMFLSLSFRAAMAIILALTIGMIFGRKIIRLLQRRQIGEEVRNLGLEGQLQKRGTPTMGGLIILLSILVPILLLGDLTNVYTQLMIVSTVWLGLIGFLDDYIKVFRKRKEGLSGRYKIVGQVGLGVIVGCAMWLSPQIVVKEKLEGKSPRAQIEYVTENGQSSPVYVTPAEKSVRTTIPFVKNNEFDYHWLIPGDGPRSERWSWIAYVAVAILVITAVSNGANLTDGLDGLASGVSATIVVTLGILAYLSGNVIYADYLNIMYIPSSGELVVYAAAFAGALFGFLWYNCYPAQVFMGDTGSLAIGGIIAVFALLIRKELLLPILCGIFFVESLSVIFQVGWFKYTKRRYGEGRRVLLMAPLHHHYQKKGYFESKIVVRFWIVQLLLAAVTLVTLKIR</sequence>
<dbReference type="Proteomes" id="UP001059295">
    <property type="component" value="Chromosome"/>
</dbReference>